<dbReference type="EMBL" id="JACXAC010000006">
    <property type="protein sequence ID" value="MBD2724348.1"/>
    <property type="molecule type" value="Genomic_DNA"/>
</dbReference>
<protein>
    <submittedName>
        <fullName evidence="1">Uncharacterized protein</fullName>
    </submittedName>
</protein>
<reference evidence="1 2" key="1">
    <citation type="submission" date="2020-09" db="EMBL/GenBank/DDBJ databases">
        <authorList>
            <person name="Kim M.K."/>
        </authorList>
    </citation>
    <scope>NUCLEOTIDE SEQUENCE [LARGE SCALE GENOMIC DNA]</scope>
    <source>
        <strain evidence="1 2">BT189</strain>
    </source>
</reference>
<comment type="caution">
    <text evidence="1">The sequence shown here is derived from an EMBL/GenBank/DDBJ whole genome shotgun (WGS) entry which is preliminary data.</text>
</comment>
<keyword evidence="2" id="KW-1185">Reference proteome</keyword>
<name>A0ABR8JZ78_9BACT</name>
<accession>A0ABR8JZ78</accession>
<gene>
    <name evidence="1" type="ORF">IC234_19630</name>
</gene>
<dbReference type="RefSeq" id="WP_190928020.1">
    <property type="nucleotide sequence ID" value="NZ_JACXAC010000006.1"/>
</dbReference>
<organism evidence="1 2">
    <name type="scientific">Hymenobacter armeniacus</name>
    <dbReference type="NCBI Taxonomy" id="2771358"/>
    <lineage>
        <taxon>Bacteria</taxon>
        <taxon>Pseudomonadati</taxon>
        <taxon>Bacteroidota</taxon>
        <taxon>Cytophagia</taxon>
        <taxon>Cytophagales</taxon>
        <taxon>Hymenobacteraceae</taxon>
        <taxon>Hymenobacter</taxon>
    </lineage>
</organism>
<proteinExistence type="predicted"/>
<evidence type="ECO:0000313" key="1">
    <source>
        <dbReference type="EMBL" id="MBD2724348.1"/>
    </source>
</evidence>
<evidence type="ECO:0000313" key="2">
    <source>
        <dbReference type="Proteomes" id="UP000606003"/>
    </source>
</evidence>
<dbReference type="Proteomes" id="UP000606003">
    <property type="component" value="Unassembled WGS sequence"/>
</dbReference>
<sequence>MRIIAFRPEYQLTVDSAQNRIFYQNFGQMRAATSLPHYRDDWEAALAEVSPGFVILSDMQVVNEHGVSLLAEFQAVEQLIVQRGVTLVAEVHVPGLPTRHYTDAVTTSQAMPVEYFLDIWDATQFLDELQLRTGTAA</sequence>